<dbReference type="CDD" id="cd05233">
    <property type="entry name" value="SDR_c"/>
    <property type="match status" value="1"/>
</dbReference>
<keyword evidence="6" id="KW-1185">Reference proteome</keyword>
<evidence type="ECO:0000313" key="5">
    <source>
        <dbReference type="EMBL" id="SFA71927.1"/>
    </source>
</evidence>
<proteinExistence type="inferred from homology"/>
<dbReference type="PANTHER" id="PTHR43391:SF14">
    <property type="entry name" value="DEHYDROGENASE_REDUCTASE SDR FAMILY PROTEIN 7-LIKE"/>
    <property type="match status" value="1"/>
</dbReference>
<comment type="similarity">
    <text evidence="1">Belongs to the short-chain dehydrogenases/reductases (SDR) family.</text>
</comment>
<organism evidence="5 6">
    <name type="scientific">Cellulomonas marina</name>
    <dbReference type="NCBI Taxonomy" id="988821"/>
    <lineage>
        <taxon>Bacteria</taxon>
        <taxon>Bacillati</taxon>
        <taxon>Actinomycetota</taxon>
        <taxon>Actinomycetes</taxon>
        <taxon>Micrococcales</taxon>
        <taxon>Cellulomonadaceae</taxon>
        <taxon>Cellulomonas</taxon>
    </lineage>
</organism>
<dbReference type="GO" id="GO:0016491">
    <property type="term" value="F:oxidoreductase activity"/>
    <property type="evidence" value="ECO:0007669"/>
    <property type="project" value="UniProtKB-KW"/>
</dbReference>
<dbReference type="InterPro" id="IPR020904">
    <property type="entry name" value="Sc_DH/Rdtase_CS"/>
</dbReference>
<name>A0A1I0V7A6_9CELL</name>
<dbReference type="PRINTS" id="PR00081">
    <property type="entry name" value="GDHRDH"/>
</dbReference>
<dbReference type="AlphaFoldDB" id="A0A1I0V7A6"/>
<dbReference type="PROSITE" id="PS00061">
    <property type="entry name" value="ADH_SHORT"/>
    <property type="match status" value="1"/>
</dbReference>
<evidence type="ECO:0000256" key="3">
    <source>
        <dbReference type="ARBA" id="ARBA00023002"/>
    </source>
</evidence>
<dbReference type="PANTHER" id="PTHR43391">
    <property type="entry name" value="RETINOL DEHYDROGENASE-RELATED"/>
    <property type="match status" value="1"/>
</dbReference>
<dbReference type="InterPro" id="IPR036291">
    <property type="entry name" value="NAD(P)-bd_dom_sf"/>
</dbReference>
<reference evidence="5 6" key="1">
    <citation type="submission" date="2016-10" db="EMBL/GenBank/DDBJ databases">
        <authorList>
            <person name="de Groot N.N."/>
        </authorList>
    </citation>
    <scope>NUCLEOTIDE SEQUENCE [LARGE SCALE GENOMIC DNA]</scope>
    <source>
        <strain evidence="5 6">CGMCC 4.6945</strain>
    </source>
</reference>
<accession>A0A1I0V7A6</accession>
<dbReference type="Pfam" id="PF00106">
    <property type="entry name" value="adh_short"/>
    <property type="match status" value="1"/>
</dbReference>
<evidence type="ECO:0000256" key="1">
    <source>
        <dbReference type="ARBA" id="ARBA00006484"/>
    </source>
</evidence>
<sequence length="254" mass="25912">MSTQSSVSAQADQRTDQQADAKVLAPRPVGTVFVTGGSSGLGSAVVDAVLAAGGTVGVLDRVPPKQDVSFVEVDLAEPASVVAEAVERLVGLVGAPTGVVTAAGTDACGALVDIHPDVWERVVRVNLFGTVAVVRACLPHLEASRGTVVTVGSTLSLRGMSDATAYSASKFAVRGFSHALAAELRGKVGVTLLIPGGMDTAFFDGRTEQYKPGPDADLNDPRATAGTVVTALTQPVGSEIREMLVMASGESSWP</sequence>
<evidence type="ECO:0000313" key="6">
    <source>
        <dbReference type="Proteomes" id="UP000199012"/>
    </source>
</evidence>
<feature type="region of interest" description="Disordered" evidence="4">
    <location>
        <begin position="1"/>
        <end position="20"/>
    </location>
</feature>
<dbReference type="Proteomes" id="UP000199012">
    <property type="component" value="Unassembled WGS sequence"/>
</dbReference>
<protein>
    <submittedName>
        <fullName evidence="5">NADP-dependent 3-hydroxy acid dehydrogenase YdfG</fullName>
    </submittedName>
</protein>
<keyword evidence="2" id="KW-0521">NADP</keyword>
<evidence type="ECO:0000256" key="4">
    <source>
        <dbReference type="SAM" id="MobiDB-lite"/>
    </source>
</evidence>
<dbReference type="SUPFAM" id="SSF51735">
    <property type="entry name" value="NAD(P)-binding Rossmann-fold domains"/>
    <property type="match status" value="1"/>
</dbReference>
<evidence type="ECO:0000256" key="2">
    <source>
        <dbReference type="ARBA" id="ARBA00022857"/>
    </source>
</evidence>
<gene>
    <name evidence="5" type="ORF">SAMN05421867_101196</name>
</gene>
<dbReference type="EMBL" id="FOKA01000001">
    <property type="protein sequence ID" value="SFA71927.1"/>
    <property type="molecule type" value="Genomic_DNA"/>
</dbReference>
<dbReference type="STRING" id="988821.SAMN05421867_101196"/>
<keyword evidence="3" id="KW-0560">Oxidoreductase</keyword>
<dbReference type="Gene3D" id="3.40.50.720">
    <property type="entry name" value="NAD(P)-binding Rossmann-like Domain"/>
    <property type="match status" value="1"/>
</dbReference>
<dbReference type="InterPro" id="IPR002347">
    <property type="entry name" value="SDR_fam"/>
</dbReference>